<name>A0A0F9MUN6_9ZZZZ</name>
<dbReference type="EMBL" id="LAZR01005070">
    <property type="protein sequence ID" value="KKN03117.1"/>
    <property type="molecule type" value="Genomic_DNA"/>
</dbReference>
<reference evidence="1" key="1">
    <citation type="journal article" date="2015" name="Nature">
        <title>Complex archaea that bridge the gap between prokaryotes and eukaryotes.</title>
        <authorList>
            <person name="Spang A."/>
            <person name="Saw J.H."/>
            <person name="Jorgensen S.L."/>
            <person name="Zaremba-Niedzwiedzka K."/>
            <person name="Martijn J."/>
            <person name="Lind A.E."/>
            <person name="van Eijk R."/>
            <person name="Schleper C."/>
            <person name="Guy L."/>
            <person name="Ettema T.J."/>
        </authorList>
    </citation>
    <scope>NUCLEOTIDE SEQUENCE</scope>
</reference>
<dbReference type="AlphaFoldDB" id="A0A0F9MUN6"/>
<accession>A0A0F9MUN6</accession>
<evidence type="ECO:0000313" key="1">
    <source>
        <dbReference type="EMBL" id="KKN03117.1"/>
    </source>
</evidence>
<dbReference type="Pfam" id="PF13578">
    <property type="entry name" value="Methyltransf_24"/>
    <property type="match status" value="1"/>
</dbReference>
<comment type="caution">
    <text evidence="1">The sequence shown here is derived from an EMBL/GenBank/DDBJ whole genome shotgun (WGS) entry which is preliminary data.</text>
</comment>
<sequence>MEFPRNRVDWLKTLPKGSVGAEIGVDTGRFSRVILDVVKPRLLWLIDCYETQPGVPYNLSDGWYLSRFYAAMRRLRVAWSKGFVRLLCAYSSEAALLIEDDSLDWAYIDAGHTEAEAFMDLQLWYPKIKSGGIVAGHDFITGVKDVGVVEAVMEFRRNLRDGPLHVTEERIASFWWVKA</sequence>
<gene>
    <name evidence="1" type="ORF">LCGC14_1110810</name>
</gene>
<proteinExistence type="predicted"/>
<evidence type="ECO:0008006" key="2">
    <source>
        <dbReference type="Google" id="ProtNLM"/>
    </source>
</evidence>
<organism evidence="1">
    <name type="scientific">marine sediment metagenome</name>
    <dbReference type="NCBI Taxonomy" id="412755"/>
    <lineage>
        <taxon>unclassified sequences</taxon>
        <taxon>metagenomes</taxon>
        <taxon>ecological metagenomes</taxon>
    </lineage>
</organism>
<dbReference type="PANTHER" id="PTHR37909:SF1">
    <property type="entry name" value="S-ADENOSYL-L-METHIONINE-DEPENDENT METHYLTRANSFERASES SUPERFAMILY PROTEIN"/>
    <property type="match status" value="1"/>
</dbReference>
<dbReference type="SUPFAM" id="SSF53335">
    <property type="entry name" value="S-adenosyl-L-methionine-dependent methyltransferases"/>
    <property type="match status" value="1"/>
</dbReference>
<protein>
    <recommendedName>
        <fullName evidence="2">Class I SAM-dependent methyltransferase</fullName>
    </recommendedName>
</protein>
<dbReference type="InterPro" id="IPR029063">
    <property type="entry name" value="SAM-dependent_MTases_sf"/>
</dbReference>
<dbReference type="Gene3D" id="3.40.50.150">
    <property type="entry name" value="Vaccinia Virus protein VP39"/>
    <property type="match status" value="1"/>
</dbReference>
<dbReference type="PANTHER" id="PTHR37909">
    <property type="entry name" value="S-ADENOSYL-L-METHIONINE-DEPENDENT METHYLTRANSFERASES SUPERFAMILY PROTEIN"/>
    <property type="match status" value="1"/>
</dbReference>